<evidence type="ECO:0008006" key="3">
    <source>
        <dbReference type="Google" id="ProtNLM"/>
    </source>
</evidence>
<name>A0A975Y4C4_9NOST</name>
<dbReference type="Pfam" id="PF17265">
    <property type="entry name" value="DUF5331"/>
    <property type="match status" value="1"/>
</dbReference>
<dbReference type="InterPro" id="IPR020346">
    <property type="entry name" value="Uncharacterised_15.3kDa"/>
</dbReference>
<dbReference type="EMBL" id="CP021056">
    <property type="protein sequence ID" value="QXE23041.1"/>
    <property type="molecule type" value="Genomic_DNA"/>
</dbReference>
<dbReference type="RefSeq" id="WP_190607955.1">
    <property type="nucleotide sequence ID" value="NZ_CP021056.1"/>
</dbReference>
<protein>
    <recommendedName>
        <fullName evidence="3">DUF5331 domain-containing protein</fullName>
    </recommendedName>
</protein>
<reference evidence="1" key="1">
    <citation type="submission" date="2017-04" db="EMBL/GenBank/DDBJ databases">
        <title>Genome deletions in a multicellular cyanobacterial endosymbiont for morphological adaptation in marine diatoms.</title>
        <authorList>
            <person name="Wang Y."/>
            <person name="Gao H."/>
            <person name="Li R."/>
            <person name="Xu X."/>
        </authorList>
    </citation>
    <scope>NUCLEOTIDE SEQUENCE</scope>
    <source>
        <strain evidence="1">FACHB 800</strain>
    </source>
</reference>
<evidence type="ECO:0000313" key="2">
    <source>
        <dbReference type="Proteomes" id="UP000683511"/>
    </source>
</evidence>
<sequence>MDIQQLRPRLKMQWLSYYEENRSWLAKMRVWHTYEGVRRPSSGYILATLSVLENQFDDILAFILELNNNPDEIVAALGLNFNPEEELHLLSSQDCVLENQIQGQNQSQIISSFNNSYEQQEEQPNIVGNIETSEEQEIHTLSNVPVFPRRMLIAEKSVNSVVKETKVYPLVKTKSNYQNLSQLYIPISYVSQSVTNCPINIGNQLKESKINQPLTNTSIRLNNAPQSNGLQVKKEVNNFCPETKIIPHQPELISPANHPRESTFAPQTNARSLASWIDEFCQGVKWVIDEAVARKL</sequence>
<dbReference type="Proteomes" id="UP000683511">
    <property type="component" value="Chromosome"/>
</dbReference>
<dbReference type="KEGG" id="rsin:B6N60_01730"/>
<evidence type="ECO:0000313" key="1">
    <source>
        <dbReference type="EMBL" id="QXE23041.1"/>
    </source>
</evidence>
<proteinExistence type="predicted"/>
<accession>A0A975Y4C4</accession>
<gene>
    <name evidence="1" type="ORF">B6N60_01730</name>
</gene>
<keyword evidence="2" id="KW-1185">Reference proteome</keyword>
<organism evidence="1 2">
    <name type="scientific">Richelia sinica FACHB-800</name>
    <dbReference type="NCBI Taxonomy" id="1357546"/>
    <lineage>
        <taxon>Bacteria</taxon>
        <taxon>Bacillati</taxon>
        <taxon>Cyanobacteriota</taxon>
        <taxon>Cyanophyceae</taxon>
        <taxon>Nostocales</taxon>
        <taxon>Nostocaceae</taxon>
        <taxon>Richelia</taxon>
    </lineage>
</organism>
<dbReference type="AlphaFoldDB" id="A0A975Y4C4"/>